<sequence>MYKYESETLYDRAFFNFTKDARQINVAFEPLGTSTYLMIIFAEDGQDLSNPHDPKFRETLNDILTNFDGGKNYTYEVAAE</sequence>
<keyword evidence="2" id="KW-1185">Reference proteome</keyword>
<organism evidence="1 2">
    <name type="scientific">Zunongwangia atlantica 22II14-10F7</name>
    <dbReference type="NCBI Taxonomy" id="1185767"/>
    <lineage>
        <taxon>Bacteria</taxon>
        <taxon>Pseudomonadati</taxon>
        <taxon>Bacteroidota</taxon>
        <taxon>Flavobacteriia</taxon>
        <taxon>Flavobacteriales</taxon>
        <taxon>Flavobacteriaceae</taxon>
        <taxon>Zunongwangia</taxon>
    </lineage>
</organism>
<proteinExistence type="predicted"/>
<dbReference type="Proteomes" id="UP000192746">
    <property type="component" value="Unassembled WGS sequence"/>
</dbReference>
<reference evidence="1 2" key="1">
    <citation type="submission" date="2013-04" db="EMBL/GenBank/DDBJ databases">
        <title>Zunongwangia sp. 22II14-10F7 Genome Sequencing.</title>
        <authorList>
            <person name="Lai Q."/>
            <person name="Shao Z."/>
        </authorList>
    </citation>
    <scope>NUCLEOTIDE SEQUENCE [LARGE SCALE GENOMIC DNA]</scope>
    <source>
        <strain evidence="1 2">22II14-10F7</strain>
    </source>
</reference>
<accession>A0A1Y1SYR6</accession>
<name>A0A1Y1SYR6_9FLAO</name>
<evidence type="ECO:0000313" key="2">
    <source>
        <dbReference type="Proteomes" id="UP000192746"/>
    </source>
</evidence>
<evidence type="ECO:0000313" key="1">
    <source>
        <dbReference type="EMBL" id="ORL43712.1"/>
    </source>
</evidence>
<dbReference type="AlphaFoldDB" id="A0A1Y1SYR6"/>
<dbReference type="RefSeq" id="WP_084843358.1">
    <property type="nucleotide sequence ID" value="NZ_ARYN01000027.1"/>
</dbReference>
<dbReference type="EMBL" id="ARYN01000027">
    <property type="protein sequence ID" value="ORL43712.1"/>
    <property type="molecule type" value="Genomic_DNA"/>
</dbReference>
<protein>
    <submittedName>
        <fullName evidence="1">Uncharacterized protein</fullName>
    </submittedName>
</protein>
<gene>
    <name evidence="1" type="ORF">IIF7_19479</name>
</gene>
<comment type="caution">
    <text evidence="1">The sequence shown here is derived from an EMBL/GenBank/DDBJ whole genome shotgun (WGS) entry which is preliminary data.</text>
</comment>
<dbReference type="OrthoDB" id="9938469at2"/>